<dbReference type="PANTHER" id="PTHR43767:SF1">
    <property type="entry name" value="NONRIBOSOMAL PEPTIDE SYNTHASE PES1 (EUROFUNG)-RELATED"/>
    <property type="match status" value="1"/>
</dbReference>
<evidence type="ECO:0000259" key="4">
    <source>
        <dbReference type="Pfam" id="PF13193"/>
    </source>
</evidence>
<protein>
    <submittedName>
        <fullName evidence="5">Long-chain-fatty-acid--CoA ligase</fullName>
        <ecNumber evidence="5">6.2.1.3</ecNumber>
    </submittedName>
</protein>
<organism evidence="5 6">
    <name type="scientific">Amycolatopsis rhabdoformis</name>
    <dbReference type="NCBI Taxonomy" id="1448059"/>
    <lineage>
        <taxon>Bacteria</taxon>
        <taxon>Bacillati</taxon>
        <taxon>Actinomycetota</taxon>
        <taxon>Actinomycetes</taxon>
        <taxon>Pseudonocardiales</taxon>
        <taxon>Pseudonocardiaceae</taxon>
        <taxon>Amycolatopsis</taxon>
    </lineage>
</organism>
<dbReference type="Pfam" id="PF00501">
    <property type="entry name" value="AMP-binding"/>
    <property type="match status" value="1"/>
</dbReference>
<evidence type="ECO:0000256" key="1">
    <source>
        <dbReference type="SAM" id="MobiDB-lite"/>
    </source>
</evidence>
<dbReference type="NCBIfam" id="NF004837">
    <property type="entry name" value="PRK06187.1"/>
    <property type="match status" value="1"/>
</dbReference>
<keyword evidence="5" id="KW-0436">Ligase</keyword>
<keyword evidence="6" id="KW-1185">Reference proteome</keyword>
<dbReference type="InterPro" id="IPR042099">
    <property type="entry name" value="ANL_N_sf"/>
</dbReference>
<feature type="transmembrane region" description="Helical" evidence="2">
    <location>
        <begin position="209"/>
        <end position="229"/>
    </location>
</feature>
<evidence type="ECO:0000256" key="2">
    <source>
        <dbReference type="SAM" id="Phobius"/>
    </source>
</evidence>
<reference evidence="5 6" key="1">
    <citation type="journal article" date="2015" name="Int. J. Syst. Evol. Microbiol.">
        <title>Amycolatopsis rhabdoformis sp. nov., an actinomycete isolated from a tropical forest soil.</title>
        <authorList>
            <person name="Souza W.R."/>
            <person name="Silva R.E."/>
            <person name="Goodfellow M."/>
            <person name="Busarakam K."/>
            <person name="Figueiro F.S."/>
            <person name="Ferreira D."/>
            <person name="Rodrigues-Filho E."/>
            <person name="Moraes L.A.B."/>
            <person name="Zucchi T.D."/>
        </authorList>
    </citation>
    <scope>NUCLEOTIDE SEQUENCE [LARGE SCALE GENOMIC DNA]</scope>
    <source>
        <strain evidence="5 6">NCIMB 14900</strain>
    </source>
</reference>
<dbReference type="InterPro" id="IPR025110">
    <property type="entry name" value="AMP-bd_C"/>
</dbReference>
<dbReference type="PROSITE" id="PS00455">
    <property type="entry name" value="AMP_BINDING"/>
    <property type="match status" value="1"/>
</dbReference>
<dbReference type="RefSeq" id="WP_326568965.1">
    <property type="nucleotide sequence ID" value="NZ_CP142149.1"/>
</dbReference>
<gene>
    <name evidence="5" type="ORF">VSH64_45675</name>
</gene>
<dbReference type="GO" id="GO:0004467">
    <property type="term" value="F:long-chain fatty acid-CoA ligase activity"/>
    <property type="evidence" value="ECO:0007669"/>
    <property type="project" value="UniProtKB-EC"/>
</dbReference>
<dbReference type="Proteomes" id="UP001330812">
    <property type="component" value="Chromosome"/>
</dbReference>
<evidence type="ECO:0000259" key="3">
    <source>
        <dbReference type="Pfam" id="PF00501"/>
    </source>
</evidence>
<dbReference type="EMBL" id="CP142149">
    <property type="protein sequence ID" value="WSE30008.1"/>
    <property type="molecule type" value="Genomic_DNA"/>
</dbReference>
<evidence type="ECO:0000313" key="6">
    <source>
        <dbReference type="Proteomes" id="UP001330812"/>
    </source>
</evidence>
<feature type="domain" description="AMP-dependent synthetase/ligase" evidence="3">
    <location>
        <begin position="16"/>
        <end position="394"/>
    </location>
</feature>
<dbReference type="Pfam" id="PF13193">
    <property type="entry name" value="AMP-binding_C"/>
    <property type="match status" value="1"/>
</dbReference>
<dbReference type="PANTHER" id="PTHR43767">
    <property type="entry name" value="LONG-CHAIN-FATTY-ACID--COA LIGASE"/>
    <property type="match status" value="1"/>
</dbReference>
<dbReference type="InterPro" id="IPR045851">
    <property type="entry name" value="AMP-bd_C_sf"/>
</dbReference>
<sequence length="537" mass="56698">MAVEVSSAFRVLGDVLDHWARERGDEPAVTFGGTTRTWTEFDDRVRRLSVALANLGVGRGDRVAFVDKNHPACLEVTFAAAALGAANAIANWRLSPDELAYVLADSGAQVVFVGAELLPVLDGIRDRLPAVRQFVVVGGAQDAFEPLVAGGDPSSVDFPAVTEDEGVLVMYTSGTTGFPKGAVLTHRSVLTHGTAVGTSFPMGPEDKNLVAMPLFHVGGTCYAILGFLTGRPTIMTREPDAASLFGALAAGATHAFLVPAVVAAIVQAGEQAIAGLARLKYLGYGASPMPLPLLRTALAAWPDMEFVQVYGMTELSGAVTTLDGAAHRDASRPERLASAGTPVPGVEVRIVDPATLEDVPAGSGSGSDSGSDSGSGSGSGEVWIRTDQRMSGYLGNPTATAETIVDGWVRTGDIGRLDDGGFVFLEDRVKDMIITGGENVYSPEVERVLAEYPGVAEVAVIGVPDERWGEQVKAVVAPLPGESVDVEKLLQFCRARLAHFKCPASVDVLEALPRNATGKILKRSLREPYWRHRDRNV</sequence>
<feature type="compositionally biased region" description="Gly residues" evidence="1">
    <location>
        <begin position="363"/>
        <end position="379"/>
    </location>
</feature>
<accession>A0ABZ1I8V8</accession>
<dbReference type="Gene3D" id="3.40.50.12780">
    <property type="entry name" value="N-terminal domain of ligase-like"/>
    <property type="match status" value="1"/>
</dbReference>
<evidence type="ECO:0000313" key="5">
    <source>
        <dbReference type="EMBL" id="WSE30008.1"/>
    </source>
</evidence>
<proteinExistence type="predicted"/>
<dbReference type="EC" id="6.2.1.3" evidence="5"/>
<feature type="transmembrane region" description="Helical" evidence="2">
    <location>
        <begin position="241"/>
        <end position="266"/>
    </location>
</feature>
<keyword evidence="2" id="KW-0812">Transmembrane</keyword>
<dbReference type="Gene3D" id="3.30.300.30">
    <property type="match status" value="1"/>
</dbReference>
<feature type="domain" description="AMP-binding enzyme C-terminal" evidence="4">
    <location>
        <begin position="444"/>
        <end position="519"/>
    </location>
</feature>
<feature type="region of interest" description="Disordered" evidence="1">
    <location>
        <begin position="357"/>
        <end position="382"/>
    </location>
</feature>
<dbReference type="InterPro" id="IPR050237">
    <property type="entry name" value="ATP-dep_AMP-bd_enzyme"/>
</dbReference>
<dbReference type="InterPro" id="IPR020845">
    <property type="entry name" value="AMP-binding_CS"/>
</dbReference>
<name>A0ABZ1I8V8_9PSEU</name>
<keyword evidence="2" id="KW-0472">Membrane</keyword>
<dbReference type="InterPro" id="IPR000873">
    <property type="entry name" value="AMP-dep_synth/lig_dom"/>
</dbReference>
<dbReference type="SUPFAM" id="SSF56801">
    <property type="entry name" value="Acetyl-CoA synthetase-like"/>
    <property type="match status" value="1"/>
</dbReference>
<keyword evidence="2" id="KW-1133">Transmembrane helix</keyword>